<keyword evidence="2" id="KW-1185">Reference proteome</keyword>
<protein>
    <submittedName>
        <fullName evidence="1">Uncharacterized protein</fullName>
    </submittedName>
</protein>
<sequence>MILLSEIITLLQGAEFNSLAIVEGKGGEARVKRTEYNRIISMVNAGLQVLHQRFELSKNVLHLKTTKGKTTYVLEKSNAISNNQDGFILDTVENPFEDDILEILSIFSPHGRELLLNSYTEQYVRDPLVLDVDVDCLYTSLYTLDYRTLRIPHNLIDTTLTVTYRSSGKKLKELVDPLNDPIDDIIIGIPASYMNALTYYVASRVYNSKGAETIGRGIFHEGNNYKASFEQECAQLKAVGFENDVMITDNSNFYNRGFV</sequence>
<name>U5PWM5_9CAUD</name>
<gene>
    <name evidence="1" type="ORF">Presley_89</name>
</gene>
<evidence type="ECO:0000313" key="2">
    <source>
        <dbReference type="Proteomes" id="UP000017656"/>
    </source>
</evidence>
<dbReference type="GeneID" id="18504227"/>
<dbReference type="OrthoDB" id="6416at10239"/>
<accession>U5PWM5</accession>
<dbReference type="RefSeq" id="YP_009007657.1">
    <property type="nucleotide sequence ID" value="NC_023581.1"/>
</dbReference>
<reference evidence="1 2" key="1">
    <citation type="journal article" date="2013" name="Genome Announc.">
        <title>Complete Genome of Acinetobacter baumannii N4-Like Podophage Presley.</title>
        <authorList>
            <person name="Farmer N.G."/>
            <person name="Wood T.L."/>
            <person name="Chamakura K.R."/>
            <person name="Kuty Everett G.F."/>
        </authorList>
    </citation>
    <scope>NUCLEOTIDE SEQUENCE [LARGE SCALE GENOMIC DNA]</scope>
</reference>
<organism evidence="1 2">
    <name type="scientific">Acinetobacter phage Presley</name>
    <dbReference type="NCBI Taxonomy" id="1406780"/>
    <lineage>
        <taxon>Viruses</taxon>
        <taxon>Duplodnaviria</taxon>
        <taxon>Heunggongvirae</taxon>
        <taxon>Uroviricota</taxon>
        <taxon>Caudoviricetes</taxon>
        <taxon>Schitoviridae</taxon>
        <taxon>Presleyvirus</taxon>
        <taxon>Presleyvirus presley</taxon>
    </lineage>
</organism>
<dbReference type="Proteomes" id="UP000017656">
    <property type="component" value="Segment"/>
</dbReference>
<dbReference type="EMBL" id="KF669658">
    <property type="protein sequence ID" value="AGY48156.1"/>
    <property type="molecule type" value="Genomic_DNA"/>
</dbReference>
<proteinExistence type="predicted"/>
<dbReference type="KEGG" id="vg:18504227"/>
<evidence type="ECO:0000313" key="1">
    <source>
        <dbReference type="EMBL" id="AGY48156.1"/>
    </source>
</evidence>